<proteinExistence type="predicted"/>
<dbReference type="Pfam" id="PF00717">
    <property type="entry name" value="Peptidase_S24"/>
    <property type="match status" value="1"/>
</dbReference>
<dbReference type="EMBL" id="JBHULD010000025">
    <property type="protein sequence ID" value="MFD2557050.1"/>
    <property type="molecule type" value="Genomic_DNA"/>
</dbReference>
<keyword evidence="3" id="KW-1185">Reference proteome</keyword>
<dbReference type="SUPFAM" id="SSF51306">
    <property type="entry name" value="LexA/Signal peptidase"/>
    <property type="match status" value="1"/>
</dbReference>
<evidence type="ECO:0000313" key="2">
    <source>
        <dbReference type="EMBL" id="MFD2557050.1"/>
    </source>
</evidence>
<feature type="domain" description="Peptidase S24/S26A/S26B/S26C" evidence="1">
    <location>
        <begin position="24"/>
        <end position="110"/>
    </location>
</feature>
<evidence type="ECO:0000313" key="3">
    <source>
        <dbReference type="Proteomes" id="UP001597440"/>
    </source>
</evidence>
<name>A0ABW5L9J5_9SPHI</name>
<gene>
    <name evidence="2" type="ORF">ACFSQW_21850</name>
</gene>
<dbReference type="InterPro" id="IPR036286">
    <property type="entry name" value="LexA/Signal_pep-like_sf"/>
</dbReference>
<evidence type="ECO:0000259" key="1">
    <source>
        <dbReference type="Pfam" id="PF00717"/>
    </source>
</evidence>
<dbReference type="InterPro" id="IPR015927">
    <property type="entry name" value="Peptidase_S24_S26A/B/C"/>
</dbReference>
<sequence length="150" mass="16831">MEQTKKKIVCKNDHFLKNVEVALEQGKKVKIAVRGNSMNPVLNDGDLVILEKGHLPNEKKGDIILARHEGNYVLHRIVWISSDFFYLAGDGNKLQVEKVRKDSAIATVGAAFRGELCLPLGFAGSRLQLFGRCLLGACWYLNYSIKKKFL</sequence>
<accession>A0ABW5L9J5</accession>
<dbReference type="Gene3D" id="2.10.109.10">
    <property type="entry name" value="Umud Fragment, subunit A"/>
    <property type="match status" value="1"/>
</dbReference>
<comment type="caution">
    <text evidence="2">The sequence shown here is derived from an EMBL/GenBank/DDBJ whole genome shotgun (WGS) entry which is preliminary data.</text>
</comment>
<dbReference type="CDD" id="cd06462">
    <property type="entry name" value="Peptidase_S24_S26"/>
    <property type="match status" value="1"/>
</dbReference>
<organism evidence="2 3">
    <name type="scientific">Sphingobacterium tabacisoli</name>
    <dbReference type="NCBI Taxonomy" id="2044855"/>
    <lineage>
        <taxon>Bacteria</taxon>
        <taxon>Pseudomonadati</taxon>
        <taxon>Bacteroidota</taxon>
        <taxon>Sphingobacteriia</taxon>
        <taxon>Sphingobacteriales</taxon>
        <taxon>Sphingobacteriaceae</taxon>
        <taxon>Sphingobacterium</taxon>
    </lineage>
</organism>
<reference evidence="3" key="1">
    <citation type="journal article" date="2019" name="Int. J. Syst. Evol. Microbiol.">
        <title>The Global Catalogue of Microorganisms (GCM) 10K type strain sequencing project: providing services to taxonomists for standard genome sequencing and annotation.</title>
        <authorList>
            <consortium name="The Broad Institute Genomics Platform"/>
            <consortium name="The Broad Institute Genome Sequencing Center for Infectious Disease"/>
            <person name="Wu L."/>
            <person name="Ma J."/>
        </authorList>
    </citation>
    <scope>NUCLEOTIDE SEQUENCE [LARGE SCALE GENOMIC DNA]</scope>
    <source>
        <strain evidence="3">KCTC 52298</strain>
    </source>
</reference>
<dbReference type="RefSeq" id="WP_210354572.1">
    <property type="nucleotide sequence ID" value="NZ_JAEQMU010000002.1"/>
</dbReference>
<protein>
    <submittedName>
        <fullName evidence="2">S24/S26 family peptidase</fullName>
    </submittedName>
</protein>
<dbReference type="Proteomes" id="UP001597440">
    <property type="component" value="Unassembled WGS sequence"/>
</dbReference>